<dbReference type="PANTHER" id="PTHR36445:SF1">
    <property type="entry name" value="GTP CYCLOHYDROLASE MPTA"/>
    <property type="match status" value="1"/>
</dbReference>
<name>A0ABV5ZGM2_9GAMM</name>
<dbReference type="PANTHER" id="PTHR36445">
    <property type="entry name" value="GTP CYCLOHYDROLASE MPTA"/>
    <property type="match status" value="1"/>
</dbReference>
<keyword evidence="3" id="KW-1185">Reference proteome</keyword>
<dbReference type="InterPro" id="IPR003801">
    <property type="entry name" value="GTP_cyclohydrolase_FolE2/MptA"/>
</dbReference>
<accession>A0ABV5ZGM2</accession>
<gene>
    <name evidence="2" type="primary">folE2</name>
    <name evidence="2" type="ORF">ACFFLH_15180</name>
</gene>
<dbReference type="EC" id="3.5.4.16" evidence="2"/>
<dbReference type="RefSeq" id="WP_027312623.1">
    <property type="nucleotide sequence ID" value="NZ_JBHLZN010000006.1"/>
</dbReference>
<dbReference type="NCBIfam" id="NF010200">
    <property type="entry name" value="PRK13674.1-1"/>
    <property type="match status" value="1"/>
</dbReference>
<dbReference type="GO" id="GO:0003934">
    <property type="term" value="F:GTP cyclohydrolase I activity"/>
    <property type="evidence" value="ECO:0007669"/>
    <property type="project" value="UniProtKB-EC"/>
</dbReference>
<comment type="caution">
    <text evidence="2">The sequence shown here is derived from an EMBL/GenBank/DDBJ whole genome shotgun (WGS) entry which is preliminary data.</text>
</comment>
<protein>
    <submittedName>
        <fullName evidence="2">GTP cyclohydrolase FolE2</fullName>
        <ecNumber evidence="2">3.5.4.16</ecNumber>
    </submittedName>
</protein>
<reference evidence="2 3" key="1">
    <citation type="submission" date="2024-09" db="EMBL/GenBank/DDBJ databases">
        <authorList>
            <person name="Sun Q."/>
            <person name="Mori K."/>
        </authorList>
    </citation>
    <scope>NUCLEOTIDE SEQUENCE [LARGE SCALE GENOMIC DNA]</scope>
    <source>
        <strain evidence="2 3">ATCC 51285</strain>
    </source>
</reference>
<evidence type="ECO:0000313" key="2">
    <source>
        <dbReference type="EMBL" id="MFB9887758.1"/>
    </source>
</evidence>
<dbReference type="Proteomes" id="UP001589628">
    <property type="component" value="Unassembled WGS sequence"/>
</dbReference>
<sequence length="303" mass="34032">MNSTSSTALPDIAASQLAYQPRLDWVGMEKIPLPIKLLGQEQRAAIDIGVDLCHPRQKGIHMSRLYLGLQQMSGMEWQPEQLRPQLDRLLSSHAGLAKQLEIRLHTELLLPRPSLRSNLEGWQSYPLWLTTGFNEQGMTLQMEFWLTYSSTCPCSAALSQSAQAEAFEQHFKQQPLTLAAVSQWLQSPQGLVATPHSQRSLAKITLQLSPQTTAWPLRFWLDKLEQALGTPVQTAVKRQDEQAFAERNAANLMFCEDAARRLGQQLAQGTDLLDWRLQVEHQESLHGHNAVAYASAGGWHHST</sequence>
<proteinExistence type="predicted"/>
<dbReference type="Gene3D" id="3.10.270.10">
    <property type="entry name" value="Urate Oxidase"/>
    <property type="match status" value="1"/>
</dbReference>
<keyword evidence="1 2" id="KW-0378">Hydrolase</keyword>
<dbReference type="EMBL" id="JBHLZN010000006">
    <property type="protein sequence ID" value="MFB9887758.1"/>
    <property type="molecule type" value="Genomic_DNA"/>
</dbReference>
<evidence type="ECO:0000256" key="1">
    <source>
        <dbReference type="ARBA" id="ARBA00022801"/>
    </source>
</evidence>
<evidence type="ECO:0000313" key="3">
    <source>
        <dbReference type="Proteomes" id="UP001589628"/>
    </source>
</evidence>
<organism evidence="2 3">
    <name type="scientific">Balneatrix alpica</name>
    <dbReference type="NCBI Taxonomy" id="75684"/>
    <lineage>
        <taxon>Bacteria</taxon>
        <taxon>Pseudomonadati</taxon>
        <taxon>Pseudomonadota</taxon>
        <taxon>Gammaproteobacteria</taxon>
        <taxon>Oceanospirillales</taxon>
        <taxon>Balneatrichaceae</taxon>
        <taxon>Balneatrix</taxon>
    </lineage>
</organism>
<dbReference type="Pfam" id="PF02649">
    <property type="entry name" value="GCHY-1"/>
    <property type="match status" value="1"/>
</dbReference>